<dbReference type="InterPro" id="IPR000873">
    <property type="entry name" value="AMP-dep_synth/lig_dom"/>
</dbReference>
<evidence type="ECO:0000259" key="1">
    <source>
        <dbReference type="Pfam" id="PF00501"/>
    </source>
</evidence>
<dbReference type="PROSITE" id="PS00455">
    <property type="entry name" value="AMP_BINDING"/>
    <property type="match status" value="1"/>
</dbReference>
<dbReference type="InterPro" id="IPR020845">
    <property type="entry name" value="AMP-binding_CS"/>
</dbReference>
<dbReference type="PANTHER" id="PTHR43767:SF10">
    <property type="entry name" value="SURFACTIN SYNTHASE SUBUNIT 1"/>
    <property type="match status" value="1"/>
</dbReference>
<dbReference type="Gene3D" id="3.40.50.12780">
    <property type="entry name" value="N-terminal domain of ligase-like"/>
    <property type="match status" value="1"/>
</dbReference>
<dbReference type="Gene3D" id="3.30.300.30">
    <property type="match status" value="1"/>
</dbReference>
<evidence type="ECO:0000313" key="2">
    <source>
        <dbReference type="EMBL" id="GAA1100729.1"/>
    </source>
</evidence>
<dbReference type="Pfam" id="PF00501">
    <property type="entry name" value="AMP-binding"/>
    <property type="match status" value="1"/>
</dbReference>
<keyword evidence="3" id="KW-1185">Reference proteome</keyword>
<reference evidence="3" key="1">
    <citation type="journal article" date="2019" name="Int. J. Syst. Evol. Microbiol.">
        <title>The Global Catalogue of Microorganisms (GCM) 10K type strain sequencing project: providing services to taxonomists for standard genome sequencing and annotation.</title>
        <authorList>
            <consortium name="The Broad Institute Genomics Platform"/>
            <consortium name="The Broad Institute Genome Sequencing Center for Infectious Disease"/>
            <person name="Wu L."/>
            <person name="Ma J."/>
        </authorList>
    </citation>
    <scope>NUCLEOTIDE SEQUENCE [LARGE SCALE GENOMIC DNA]</scope>
    <source>
        <strain evidence="3">JCM 13002</strain>
    </source>
</reference>
<dbReference type="InterPro" id="IPR045851">
    <property type="entry name" value="AMP-bd_C_sf"/>
</dbReference>
<dbReference type="PANTHER" id="PTHR43767">
    <property type="entry name" value="LONG-CHAIN-FATTY-ACID--COA LIGASE"/>
    <property type="match status" value="1"/>
</dbReference>
<dbReference type="CDD" id="cd04433">
    <property type="entry name" value="AFD_class_I"/>
    <property type="match status" value="1"/>
</dbReference>
<dbReference type="Proteomes" id="UP001499987">
    <property type="component" value="Unassembled WGS sequence"/>
</dbReference>
<evidence type="ECO:0000313" key="3">
    <source>
        <dbReference type="Proteomes" id="UP001499987"/>
    </source>
</evidence>
<dbReference type="RefSeq" id="WP_344625842.1">
    <property type="nucleotide sequence ID" value="NZ_BAAALD010000053.1"/>
</dbReference>
<sequence>MIKLDDIRKHAARRPDHVAVVDRDFRLTWTELAEQVARVATGLADHLPAERPARAAFMSCNSWELVVVMAACATLGVPCIGLDYTTTPEATAGALEQLQPTVLISTPLRRPLLERSGWPGTRDVLSIHLAGPENDDYDTGPAAPGAVCFQALAAYEPAPTTPVEQPFTAFSFTSGTSGIPKLVIRNSSFEARRLSDLVDQYSFDEDDVHMVTVPLYHSSGPGWARIFLSLGGSVVLSPYEDAEKMAELIVAEGVSTTLMVPPVLNRLISHPASEHLHKTSRLRFLLSGGRHLNRWVINQTWDRLGPVLHLYYGTTETGLNTMIGPEELHVAPARSGRPMPGSTILVLDPEHRPLPKGQLGRIAIASYQLMDSYASAEPDFLMIEHAGRTQKYLLTGDSGVMDEGGRIELSARNDGVTKAEGRHPLDVNIFALEDELTGLPCVRETAVLKVDLPDEGPTLVAAFAPISPEREASGSRAVLAACLRRAPQLPARVVTVPEIPYSPTGKVRTAQLLSTVLDLIGQENAASAADRMELTTA</sequence>
<dbReference type="InterPro" id="IPR050237">
    <property type="entry name" value="ATP-dep_AMP-bd_enzyme"/>
</dbReference>
<proteinExistence type="predicted"/>
<dbReference type="EMBL" id="BAAALD010000053">
    <property type="protein sequence ID" value="GAA1100729.1"/>
    <property type="molecule type" value="Genomic_DNA"/>
</dbReference>
<comment type="caution">
    <text evidence="2">The sequence shown here is derived from an EMBL/GenBank/DDBJ whole genome shotgun (WGS) entry which is preliminary data.</text>
</comment>
<dbReference type="SUPFAM" id="SSF56801">
    <property type="entry name" value="Acetyl-CoA synthetase-like"/>
    <property type="match status" value="1"/>
</dbReference>
<name>A0ABP4EAX7_9ACTN</name>
<dbReference type="InterPro" id="IPR042099">
    <property type="entry name" value="ANL_N_sf"/>
</dbReference>
<gene>
    <name evidence="2" type="ORF">GCM10009663_49200</name>
</gene>
<feature type="domain" description="AMP-dependent synthetase/ligase" evidence="1">
    <location>
        <begin position="8"/>
        <end position="373"/>
    </location>
</feature>
<protein>
    <submittedName>
        <fullName evidence="2">Malonyl-CoA synthase</fullName>
    </submittedName>
</protein>
<organism evidence="2 3">
    <name type="scientific">Kitasatospora arboriphila</name>
    <dbReference type="NCBI Taxonomy" id="258052"/>
    <lineage>
        <taxon>Bacteria</taxon>
        <taxon>Bacillati</taxon>
        <taxon>Actinomycetota</taxon>
        <taxon>Actinomycetes</taxon>
        <taxon>Kitasatosporales</taxon>
        <taxon>Streptomycetaceae</taxon>
        <taxon>Kitasatospora</taxon>
    </lineage>
</organism>
<accession>A0ABP4EAX7</accession>